<comment type="caution">
    <text evidence="2">The sequence shown here is derived from an EMBL/GenBank/DDBJ whole genome shotgun (WGS) entry which is preliminary data.</text>
</comment>
<dbReference type="RefSeq" id="WP_218596394.1">
    <property type="nucleotide sequence ID" value="NZ_JADQDF010000001.1"/>
</dbReference>
<organism evidence="2 3">
    <name type="scientific">Pseudonocardia oceani</name>
    <dbReference type="NCBI Taxonomy" id="2792013"/>
    <lineage>
        <taxon>Bacteria</taxon>
        <taxon>Bacillati</taxon>
        <taxon>Actinomycetota</taxon>
        <taxon>Actinomycetes</taxon>
        <taxon>Pseudonocardiales</taxon>
        <taxon>Pseudonocardiaceae</taxon>
        <taxon>Pseudonocardia</taxon>
    </lineage>
</organism>
<accession>A0ABS6UKU1</accession>
<protein>
    <submittedName>
        <fullName evidence="2">Pecanex-like protein 1</fullName>
    </submittedName>
</protein>
<evidence type="ECO:0000256" key="1">
    <source>
        <dbReference type="SAM" id="MobiDB-lite"/>
    </source>
</evidence>
<dbReference type="EMBL" id="JADQDF010000001">
    <property type="protein sequence ID" value="MBW0132434.1"/>
    <property type="molecule type" value="Genomic_DNA"/>
</dbReference>
<evidence type="ECO:0000313" key="3">
    <source>
        <dbReference type="Proteomes" id="UP000694300"/>
    </source>
</evidence>
<feature type="region of interest" description="Disordered" evidence="1">
    <location>
        <begin position="55"/>
        <end position="152"/>
    </location>
</feature>
<sequence>MRDVVLPDPTLPENSPSARARRAALTIMAAAAVVLLPTACDYAIATPTTDGGGYGQGAGEGYGQGGGGHSGHAGGSTSTIQTVPAGNTQELEPTSAQETPAEDGATEETTAAEETTSAQETTAAEETTDTTTTSETTTESAAPAPAPPAAGLEILGDDCTTSELEPHTGFQDAPRCVAIAFGEVAAAAQSPSLLITDAPQTVAAGEEFTLEVSTRNLVRDRFLGAAAGGYYRESSFLTDEGIQRGHFHTACRMLDSVDVAPDAEPAPAFFLATQDNGGGAEPDVVTVPVNPMPGPGTAQCAVWAGDGSHRIPMMQRANQTPAMDVVRIVVE</sequence>
<dbReference type="Proteomes" id="UP000694300">
    <property type="component" value="Unassembled WGS sequence"/>
</dbReference>
<proteinExistence type="predicted"/>
<name>A0ABS6UKU1_9PSEU</name>
<feature type="compositionally biased region" description="Polar residues" evidence="1">
    <location>
        <begin position="77"/>
        <end position="97"/>
    </location>
</feature>
<keyword evidence="3" id="KW-1185">Reference proteome</keyword>
<reference evidence="2 3" key="1">
    <citation type="submission" date="2020-11" db="EMBL/GenBank/DDBJ databases">
        <title>Pseudonocardia abyssalis sp. nov. and Pseudonocardia oceani sp. nov., description and phylogenomic analysis of two novel actinomycetes isolated from the deep Southern Ocean.</title>
        <authorList>
            <person name="Parra J."/>
        </authorList>
    </citation>
    <scope>NUCLEOTIDE SEQUENCE [LARGE SCALE GENOMIC DNA]</scope>
    <source>
        <strain evidence="3">KRD185</strain>
    </source>
</reference>
<evidence type="ECO:0000313" key="2">
    <source>
        <dbReference type="EMBL" id="MBW0132434.1"/>
    </source>
</evidence>
<gene>
    <name evidence="2" type="ORF">I4I82_32840</name>
</gene>
<feature type="compositionally biased region" description="Low complexity" evidence="1">
    <location>
        <begin position="107"/>
        <end position="143"/>
    </location>
</feature>
<feature type="compositionally biased region" description="Gly residues" evidence="1">
    <location>
        <begin position="55"/>
        <end position="74"/>
    </location>
</feature>